<feature type="signal peptide" evidence="3">
    <location>
        <begin position="1"/>
        <end position="22"/>
    </location>
</feature>
<dbReference type="GO" id="GO:0098609">
    <property type="term" value="P:cell-cell adhesion"/>
    <property type="evidence" value="ECO:0007669"/>
    <property type="project" value="TreeGrafter"/>
</dbReference>
<dbReference type="GO" id="GO:0007160">
    <property type="term" value="P:cell-matrix adhesion"/>
    <property type="evidence" value="ECO:0007669"/>
    <property type="project" value="TreeGrafter"/>
</dbReference>
<keyword evidence="2" id="KW-0472">Membrane</keyword>
<feature type="domain" description="Integrin alpha second immunoglobulin-like" evidence="4">
    <location>
        <begin position="583"/>
        <end position="710"/>
    </location>
</feature>
<dbReference type="Proteomes" id="UP000729913">
    <property type="component" value="Unassembled WGS sequence"/>
</dbReference>
<dbReference type="PROSITE" id="PS00242">
    <property type="entry name" value="INTEGRIN_ALPHA"/>
    <property type="match status" value="1"/>
</dbReference>
<organism evidence="6 7">
    <name type="scientific">Cotesia typhae</name>
    <dbReference type="NCBI Taxonomy" id="2053667"/>
    <lineage>
        <taxon>Eukaryota</taxon>
        <taxon>Metazoa</taxon>
        <taxon>Ecdysozoa</taxon>
        <taxon>Arthropoda</taxon>
        <taxon>Hexapoda</taxon>
        <taxon>Insecta</taxon>
        <taxon>Pterygota</taxon>
        <taxon>Neoptera</taxon>
        <taxon>Endopterygota</taxon>
        <taxon>Hymenoptera</taxon>
        <taxon>Apocrita</taxon>
        <taxon>Ichneumonoidea</taxon>
        <taxon>Braconidae</taxon>
        <taxon>Microgastrinae</taxon>
        <taxon>Cotesia</taxon>
    </lineage>
</organism>
<gene>
    <name evidence="6" type="ORF">G9C98_003417</name>
</gene>
<dbReference type="InterPro" id="IPR048285">
    <property type="entry name" value="Integrin_alpha_Ig-like_2"/>
</dbReference>
<evidence type="ECO:0000259" key="5">
    <source>
        <dbReference type="Pfam" id="PF20806"/>
    </source>
</evidence>
<sequence>MHAINLLTLLVIFFTHTSIVFSYNIVVKNAIVARNRDFSYFGYTVLLRKPWMIVGAPKANFTSIPKGSQAPREPGASYRCNLKSIKCEQFRPSDVNDESGFITQVNYNSLVKKAYGWFGASMALDENDDLITVCAPRTLLSIFSILDKHISMHGVCYSGKISSGNLQLEDNFKSHDFLSTFWYNSLHGFSIHYSKAINNKEKVRMIIGAPKHEVIGTVQIKGQKTSATLPTTDDLTQFGYSVTSGRFFDKSKILFAAGAPGWNLIGQVGILNSEVDSLKLIMSIKGQIVGEYFGGSLAVGDVNNDGYDDLIIGSPHWGNDNGRIYIYFGSNNRFLEPPIIINGPKEDSCFGYSVTSGDVDLDGYYDVIVGAPWDDNGAIYIYSGDIISNLEINIKVQDVRVKSTIKTFGFSLSNPVDIDDNGFPDIAIGAYLTGHALVLKSRPVLKTIILITSRPRTLDRNTTSFMLTICVGHVQIGKPTLESFNLKINVDETFERVNETQNFLEHISKWNDTLLTVCFDKFFYLLESNKNFVDSIEVKVTHEFNNKTILKNEGEVMCDLCPIEYKGVESITKELNIPFNTECGLDEVCTSSISLSANFTGVSDQSTWIIGSKDISLEIILKNEAEPAYLTTISIDLPHNIYLSSVLPFCNENTAGEFVKVTCDAGNPLTGTLRIIKIDLDMSQLNDGGLNGTTLDFNIKVNTRSQNNGDQHLSRSILLLSEFVFDLQGNAHDKNYFYLNEDKSSSNISFQHAYQLKKIGETPVLLSTLNINVPVRFQGEEIVTLTNQPRIFISGKLYKCSTHKITLMKKLVNYTPVILKEEKETYHLNVNESKPLNLKRDIDQSPEKLVPMMISNFQSQPEIMIDVNAPRIFLNCTSIDVECGKITCEIGSLNNDQDTGGLQLDFSINPVLWNYTQNTEAQVIFTTDAWIDVIKPTLHEIETVSGLNLIAYTSTNIYKIDSNKNKLASIWIIVGSVFLGLLAVLLFSFILYKYGFFKRSKKEELAALKDEDLLFQTDSISEPSEL</sequence>
<feature type="repeat" description="FG-GAP" evidence="1">
    <location>
        <begin position="279"/>
        <end position="336"/>
    </location>
</feature>
<dbReference type="GO" id="GO:0007229">
    <property type="term" value="P:integrin-mediated signaling pathway"/>
    <property type="evidence" value="ECO:0007669"/>
    <property type="project" value="TreeGrafter"/>
</dbReference>
<dbReference type="InterPro" id="IPR013517">
    <property type="entry name" value="FG-GAP"/>
</dbReference>
<evidence type="ECO:0000256" key="2">
    <source>
        <dbReference type="SAM" id="Phobius"/>
    </source>
</evidence>
<dbReference type="GO" id="GO:0033627">
    <property type="term" value="P:cell adhesion mediated by integrin"/>
    <property type="evidence" value="ECO:0007669"/>
    <property type="project" value="TreeGrafter"/>
</dbReference>
<dbReference type="Pfam" id="PF20806">
    <property type="entry name" value="Integrin_A_Ig_3"/>
    <property type="match status" value="1"/>
</dbReference>
<keyword evidence="3" id="KW-0732">Signal</keyword>
<dbReference type="GO" id="GO:0009897">
    <property type="term" value="C:external side of plasma membrane"/>
    <property type="evidence" value="ECO:0007669"/>
    <property type="project" value="TreeGrafter"/>
</dbReference>
<dbReference type="GO" id="GO:0005178">
    <property type="term" value="F:integrin binding"/>
    <property type="evidence" value="ECO:0007669"/>
    <property type="project" value="TreeGrafter"/>
</dbReference>
<name>A0A8J5QQ87_9HYME</name>
<dbReference type="Pfam" id="PF01839">
    <property type="entry name" value="FG-GAP"/>
    <property type="match status" value="2"/>
</dbReference>
<dbReference type="OrthoDB" id="5573735at2759"/>
<dbReference type="SMART" id="SM00191">
    <property type="entry name" value="Int_alpha"/>
    <property type="match status" value="5"/>
</dbReference>
<feature type="chain" id="PRO_5035280165" evidence="3">
    <location>
        <begin position="23"/>
        <end position="1026"/>
    </location>
</feature>
<evidence type="ECO:0000313" key="7">
    <source>
        <dbReference type="Proteomes" id="UP000729913"/>
    </source>
</evidence>
<dbReference type="InterPro" id="IPR048286">
    <property type="entry name" value="Integrin_alpha_Ig-like_3"/>
</dbReference>
<feature type="transmembrane region" description="Helical" evidence="2">
    <location>
        <begin position="970"/>
        <end position="992"/>
    </location>
</feature>
<feature type="repeat" description="FG-GAP" evidence="1">
    <location>
        <begin position="337"/>
        <end position="391"/>
    </location>
</feature>
<proteinExistence type="predicted"/>
<evidence type="ECO:0000313" key="6">
    <source>
        <dbReference type="EMBL" id="KAG8039110.1"/>
    </source>
</evidence>
<protein>
    <submittedName>
        <fullName evidence="6">Uncharacterized protein</fullName>
    </submittedName>
</protein>
<keyword evidence="2" id="KW-0812">Transmembrane</keyword>
<accession>A0A8J5QQ87</accession>
<dbReference type="AlphaFoldDB" id="A0A8J5QQ87"/>
<evidence type="ECO:0000256" key="1">
    <source>
        <dbReference type="PROSITE-ProRule" id="PRU00803"/>
    </source>
</evidence>
<dbReference type="EMBL" id="JAAOIC020000039">
    <property type="protein sequence ID" value="KAG8039110.1"/>
    <property type="molecule type" value="Genomic_DNA"/>
</dbReference>
<dbReference type="PANTHER" id="PTHR23220:SF83">
    <property type="entry name" value="INTEGRIN ALPHA-PS3-RELATED"/>
    <property type="match status" value="1"/>
</dbReference>
<feature type="domain" description="Integrin alpha third immunoglobulin-like" evidence="5">
    <location>
        <begin position="727"/>
        <end position="898"/>
    </location>
</feature>
<evidence type="ECO:0000259" key="4">
    <source>
        <dbReference type="Pfam" id="PF20805"/>
    </source>
</evidence>
<dbReference type="PANTHER" id="PTHR23220">
    <property type="entry name" value="INTEGRIN ALPHA"/>
    <property type="match status" value="1"/>
</dbReference>
<keyword evidence="7" id="KW-1185">Reference proteome</keyword>
<dbReference type="InterPro" id="IPR018184">
    <property type="entry name" value="Integrin_alpha_C_CS"/>
</dbReference>
<comment type="caution">
    <text evidence="6">The sequence shown here is derived from an EMBL/GenBank/DDBJ whole genome shotgun (WGS) entry which is preliminary data.</text>
</comment>
<keyword evidence="2" id="KW-1133">Transmembrane helix</keyword>
<reference evidence="6" key="2">
    <citation type="submission" date="2021-04" db="EMBL/GenBank/DDBJ databases">
        <title>Genome-wide patterns of bracovirus chromosomal integration into multiple host tissues during parasitism.</title>
        <authorList>
            <person name="Chebbi M.A.C."/>
        </authorList>
    </citation>
    <scope>NUCLEOTIDE SEQUENCE</scope>
    <source>
        <tissue evidence="6">Whole body</tissue>
    </source>
</reference>
<dbReference type="Pfam" id="PF20805">
    <property type="entry name" value="Integrin_A_Ig_2"/>
    <property type="match status" value="1"/>
</dbReference>
<dbReference type="PROSITE" id="PS51470">
    <property type="entry name" value="FG_GAP"/>
    <property type="match status" value="2"/>
</dbReference>
<reference evidence="6" key="1">
    <citation type="submission" date="2020-03" db="EMBL/GenBank/DDBJ databases">
        <authorList>
            <person name="Chebbi M.A."/>
            <person name="Drezen J.M."/>
        </authorList>
    </citation>
    <scope>NUCLEOTIDE SEQUENCE</scope>
    <source>
        <tissue evidence="6">Whole body</tissue>
    </source>
</reference>
<dbReference type="GO" id="GO:0008305">
    <property type="term" value="C:integrin complex"/>
    <property type="evidence" value="ECO:0007669"/>
    <property type="project" value="TreeGrafter"/>
</dbReference>
<evidence type="ECO:0000256" key="3">
    <source>
        <dbReference type="SAM" id="SignalP"/>
    </source>
</evidence>
<dbReference type="InterPro" id="IPR013519">
    <property type="entry name" value="Int_alpha_beta-p"/>
</dbReference>